<dbReference type="PROSITE" id="PS00028">
    <property type="entry name" value="ZINC_FINGER_C2H2_1"/>
    <property type="match status" value="2"/>
</dbReference>
<accession>A0A1M2VQ75</accession>
<dbReference type="GO" id="GO:0000981">
    <property type="term" value="F:DNA-binding transcription factor activity, RNA polymerase II-specific"/>
    <property type="evidence" value="ECO:0007669"/>
    <property type="project" value="TreeGrafter"/>
</dbReference>
<keyword evidence="2" id="KW-0677">Repeat</keyword>
<organism evidence="8 9">
    <name type="scientific">Trametes pubescens</name>
    <name type="common">White-rot fungus</name>
    <dbReference type="NCBI Taxonomy" id="154538"/>
    <lineage>
        <taxon>Eukaryota</taxon>
        <taxon>Fungi</taxon>
        <taxon>Dikarya</taxon>
        <taxon>Basidiomycota</taxon>
        <taxon>Agaricomycotina</taxon>
        <taxon>Agaricomycetes</taxon>
        <taxon>Polyporales</taxon>
        <taxon>Polyporaceae</taxon>
        <taxon>Trametes</taxon>
    </lineage>
</organism>
<evidence type="ECO:0000313" key="8">
    <source>
        <dbReference type="EMBL" id="OJT09708.1"/>
    </source>
</evidence>
<protein>
    <submittedName>
        <fullName evidence="8">Zinc finger protein C25B8.19c</fullName>
    </submittedName>
</protein>
<name>A0A1M2VQ75_TRAPU</name>
<proteinExistence type="predicted"/>
<reference evidence="8 9" key="1">
    <citation type="submission" date="2016-10" db="EMBL/GenBank/DDBJ databases">
        <title>Genome sequence of the basidiomycete white-rot fungus Trametes pubescens.</title>
        <authorList>
            <person name="Makela M.R."/>
            <person name="Granchi Z."/>
            <person name="Peng M."/>
            <person name="De Vries R.P."/>
            <person name="Grigoriev I."/>
            <person name="Riley R."/>
            <person name="Hilden K."/>
        </authorList>
    </citation>
    <scope>NUCLEOTIDE SEQUENCE [LARGE SCALE GENOMIC DNA]</scope>
    <source>
        <strain evidence="8 9">FBCC735</strain>
    </source>
</reference>
<feature type="region of interest" description="Disordered" evidence="6">
    <location>
        <begin position="437"/>
        <end position="538"/>
    </location>
</feature>
<feature type="compositionally biased region" description="Low complexity" evidence="6">
    <location>
        <begin position="484"/>
        <end position="505"/>
    </location>
</feature>
<dbReference type="GO" id="GO:0045944">
    <property type="term" value="P:positive regulation of transcription by RNA polymerase II"/>
    <property type="evidence" value="ECO:0007669"/>
    <property type="project" value="UniProtKB-ARBA"/>
</dbReference>
<evidence type="ECO:0000259" key="7">
    <source>
        <dbReference type="PROSITE" id="PS50157"/>
    </source>
</evidence>
<dbReference type="Proteomes" id="UP000184267">
    <property type="component" value="Unassembled WGS sequence"/>
</dbReference>
<comment type="caution">
    <text evidence="8">The sequence shown here is derived from an EMBL/GenBank/DDBJ whole genome shotgun (WGS) entry which is preliminary data.</text>
</comment>
<dbReference type="PROSITE" id="PS50157">
    <property type="entry name" value="ZINC_FINGER_C2H2_2"/>
    <property type="match status" value="2"/>
</dbReference>
<evidence type="ECO:0000256" key="4">
    <source>
        <dbReference type="ARBA" id="ARBA00022833"/>
    </source>
</evidence>
<feature type="compositionally biased region" description="Basic and acidic residues" evidence="6">
    <location>
        <begin position="186"/>
        <end position="195"/>
    </location>
</feature>
<feature type="compositionally biased region" description="Basic and acidic residues" evidence="6">
    <location>
        <begin position="637"/>
        <end position="654"/>
    </location>
</feature>
<dbReference type="SMART" id="SM00355">
    <property type="entry name" value="ZnF_C2H2"/>
    <property type="match status" value="2"/>
</dbReference>
<evidence type="ECO:0000256" key="5">
    <source>
        <dbReference type="PROSITE-ProRule" id="PRU00042"/>
    </source>
</evidence>
<evidence type="ECO:0000256" key="3">
    <source>
        <dbReference type="ARBA" id="ARBA00022771"/>
    </source>
</evidence>
<dbReference type="EMBL" id="MNAD01000883">
    <property type="protein sequence ID" value="OJT09708.1"/>
    <property type="molecule type" value="Genomic_DNA"/>
</dbReference>
<evidence type="ECO:0000256" key="2">
    <source>
        <dbReference type="ARBA" id="ARBA00022737"/>
    </source>
</evidence>
<keyword evidence="3 5" id="KW-0863">Zinc-finger</keyword>
<dbReference type="GO" id="GO:0000978">
    <property type="term" value="F:RNA polymerase II cis-regulatory region sequence-specific DNA binding"/>
    <property type="evidence" value="ECO:0007669"/>
    <property type="project" value="TreeGrafter"/>
</dbReference>
<feature type="compositionally biased region" description="Low complexity" evidence="6">
    <location>
        <begin position="307"/>
        <end position="319"/>
    </location>
</feature>
<dbReference type="PANTHER" id="PTHR19818">
    <property type="entry name" value="ZINC FINGER PROTEIN ZIC AND GLI"/>
    <property type="match status" value="1"/>
</dbReference>
<dbReference type="InterPro" id="IPR013087">
    <property type="entry name" value="Znf_C2H2_type"/>
</dbReference>
<dbReference type="AlphaFoldDB" id="A0A1M2VQ75"/>
<feature type="compositionally biased region" description="Polar residues" evidence="6">
    <location>
        <begin position="1"/>
        <end position="10"/>
    </location>
</feature>
<keyword evidence="9" id="KW-1185">Reference proteome</keyword>
<dbReference type="OrthoDB" id="6077919at2759"/>
<sequence>MPPTRSSSKRAPSRERSVEKALPSLNELFPGKFNTYCTRPPILPPVASAEDLFRGSFAQPPQQPSASFTPLSVARADSQSHTPAVRTRARAFSGVAPPLLTPILSQARPRSPADPHPASRGGRRSPATIATRSHPHPQPSPQALRGSTTIASTPPPPADYSTPPSTADAALQHQQHVRSWRPPPGTDREPERPVDLGHPSRYAHPSRGAHRDALGPLSLAPAPRGNTFAGPSYGMPPSSASPSHIPRTIQSPADELVSILTRSGGLDSAGADSRTHMHGRREPARHMPYGPGPSMAPALIPTHAPYYPHAHAHAGRPGPSTGGAPAANVAAGHGKARYPQQHSAAAAVAGAGAGGARGKANANAADDSERRHCCPHCNKRFNRPSSLAIHVNTHTGAKPFTCAFPGCNRKFNVNSNMRRHYRNHLTSRRRDVVARMVQPPSPSSSVPHGALGTATHPHMSLSPDLRNAASSMRGGSIPASIADSGSPSVSRSSSYSPSPGSSRSPSPMPSPISAVTSPFPPTPRSLPSTSFRGSPARYASQHQLQPYYQHHQSYSQPPAAPAMYPVAKQSSVRTIGAGHERECDGDAVMRPPSPQWSASEYEADDLEAPAAQAESYVRGDRPVTQRVSSERQTAYLWERDRGRPRAESSPDMRRARPYPSPHDAPEQSDEDDDDDDVREDVESERCDVPGCDCAPGRKGVGTPRLRPAFQDTRVHPSVAGWTVLEGASEDG</sequence>
<dbReference type="GO" id="GO:0005634">
    <property type="term" value="C:nucleus"/>
    <property type="evidence" value="ECO:0007669"/>
    <property type="project" value="UniProtKB-ARBA"/>
</dbReference>
<dbReference type="InterPro" id="IPR050329">
    <property type="entry name" value="GLI_C2H2-zinc-finger"/>
</dbReference>
<feature type="region of interest" description="Disordered" evidence="6">
    <location>
        <begin position="577"/>
        <end position="707"/>
    </location>
</feature>
<feature type="compositionally biased region" description="Acidic residues" evidence="6">
    <location>
        <begin position="666"/>
        <end position="682"/>
    </location>
</feature>
<evidence type="ECO:0000313" key="9">
    <source>
        <dbReference type="Proteomes" id="UP000184267"/>
    </source>
</evidence>
<dbReference type="PANTHER" id="PTHR19818:SF139">
    <property type="entry name" value="PAIR-RULE PROTEIN ODD-PAIRED"/>
    <property type="match status" value="1"/>
</dbReference>
<evidence type="ECO:0000256" key="6">
    <source>
        <dbReference type="SAM" id="MobiDB-lite"/>
    </source>
</evidence>
<feature type="domain" description="C2H2-type" evidence="7">
    <location>
        <begin position="400"/>
        <end position="429"/>
    </location>
</feature>
<dbReference type="SUPFAM" id="SSF57667">
    <property type="entry name" value="beta-beta-alpha zinc fingers"/>
    <property type="match status" value="1"/>
</dbReference>
<evidence type="ECO:0000256" key="1">
    <source>
        <dbReference type="ARBA" id="ARBA00022723"/>
    </source>
</evidence>
<feature type="domain" description="C2H2-type" evidence="7">
    <location>
        <begin position="372"/>
        <end position="399"/>
    </location>
</feature>
<dbReference type="InterPro" id="IPR036236">
    <property type="entry name" value="Znf_C2H2_sf"/>
</dbReference>
<feature type="region of interest" description="Disordered" evidence="6">
    <location>
        <begin position="264"/>
        <end position="292"/>
    </location>
</feature>
<dbReference type="STRING" id="154538.A0A1M2VQ75"/>
<gene>
    <name evidence="8" type="ORF">TRAPUB_13813</name>
</gene>
<keyword evidence="1" id="KW-0479">Metal-binding</keyword>
<dbReference type="OMA" id="HCGIGFA"/>
<feature type="region of interest" description="Disordered" evidence="6">
    <location>
        <begin position="307"/>
        <end position="370"/>
    </location>
</feature>
<dbReference type="Pfam" id="PF00096">
    <property type="entry name" value="zf-C2H2"/>
    <property type="match status" value="2"/>
</dbReference>
<dbReference type="Gene3D" id="3.30.160.60">
    <property type="entry name" value="Classic Zinc Finger"/>
    <property type="match status" value="2"/>
</dbReference>
<dbReference type="GO" id="GO:0008270">
    <property type="term" value="F:zinc ion binding"/>
    <property type="evidence" value="ECO:0007669"/>
    <property type="project" value="UniProtKB-KW"/>
</dbReference>
<feature type="region of interest" description="Disordered" evidence="6">
    <location>
        <begin position="1"/>
        <end position="22"/>
    </location>
</feature>
<keyword evidence="4" id="KW-0862">Zinc</keyword>
<feature type="region of interest" description="Disordered" evidence="6">
    <location>
        <begin position="55"/>
        <end position="248"/>
    </location>
</feature>